<evidence type="ECO:0000256" key="2">
    <source>
        <dbReference type="ARBA" id="ARBA00023125"/>
    </source>
</evidence>
<dbReference type="eggNOG" id="COG1609">
    <property type="taxonomic scope" value="Bacteria"/>
</dbReference>
<dbReference type="PANTHER" id="PTHR30146">
    <property type="entry name" value="LACI-RELATED TRANSCRIPTIONAL REPRESSOR"/>
    <property type="match status" value="1"/>
</dbReference>
<gene>
    <name evidence="5" type="ordered locus">Trad_1827</name>
</gene>
<dbReference type="Pfam" id="PF13377">
    <property type="entry name" value="Peripla_BP_3"/>
    <property type="match status" value="1"/>
</dbReference>
<dbReference type="SUPFAM" id="SSF53822">
    <property type="entry name" value="Periplasmic binding protein-like I"/>
    <property type="match status" value="1"/>
</dbReference>
<keyword evidence="6" id="KW-1185">Reference proteome</keyword>
<dbReference type="GO" id="GO:0000976">
    <property type="term" value="F:transcription cis-regulatory region binding"/>
    <property type="evidence" value="ECO:0007669"/>
    <property type="project" value="TreeGrafter"/>
</dbReference>
<reference evidence="6" key="1">
    <citation type="submission" date="2010-05" db="EMBL/GenBank/DDBJ databases">
        <title>The complete genome of Truepera radiovictris DSM 17093.</title>
        <authorList>
            <consortium name="US DOE Joint Genome Institute (JGI-PGF)"/>
            <person name="Lucas S."/>
            <person name="Copeland A."/>
            <person name="Lapidus A."/>
            <person name="Glavina del Rio T."/>
            <person name="Dalin E."/>
            <person name="Tice H."/>
            <person name="Bruce D."/>
            <person name="Goodwin L."/>
            <person name="Pitluck S."/>
            <person name="Kyrpides N."/>
            <person name="Mavromatis K."/>
            <person name="Ovchinnikova G."/>
            <person name="Munk A.C."/>
            <person name="Detter J.C."/>
            <person name="Han C."/>
            <person name="Tapia R."/>
            <person name="Land M."/>
            <person name="Hauser L."/>
            <person name="Markowitz V."/>
            <person name="Cheng J.-F."/>
            <person name="Hugenholtz P."/>
            <person name="Woyke T."/>
            <person name="Wu D."/>
            <person name="Tindall B."/>
            <person name="Pomrenke H.G."/>
            <person name="Brambilla E."/>
            <person name="Klenk H.-P."/>
            <person name="Eisen J.A."/>
        </authorList>
    </citation>
    <scope>NUCLEOTIDE SEQUENCE [LARGE SCALE GENOMIC DNA]</scope>
    <source>
        <strain evidence="6">DSM 17093 / CIP 108686 / LMG 22925 / RQ-24</strain>
    </source>
</reference>
<evidence type="ECO:0000259" key="4">
    <source>
        <dbReference type="PROSITE" id="PS50932"/>
    </source>
</evidence>
<keyword evidence="1" id="KW-0805">Transcription regulation</keyword>
<name>D7CQF9_TRURR</name>
<dbReference type="InterPro" id="IPR010982">
    <property type="entry name" value="Lambda_DNA-bd_dom_sf"/>
</dbReference>
<dbReference type="InterPro" id="IPR000843">
    <property type="entry name" value="HTH_LacI"/>
</dbReference>
<dbReference type="Pfam" id="PF00356">
    <property type="entry name" value="LacI"/>
    <property type="match status" value="1"/>
</dbReference>
<dbReference type="SMART" id="SM00354">
    <property type="entry name" value="HTH_LACI"/>
    <property type="match status" value="1"/>
</dbReference>
<dbReference type="InterPro" id="IPR028082">
    <property type="entry name" value="Peripla_BP_I"/>
</dbReference>
<dbReference type="CDD" id="cd01392">
    <property type="entry name" value="HTH_LacI"/>
    <property type="match status" value="1"/>
</dbReference>
<evidence type="ECO:0000256" key="1">
    <source>
        <dbReference type="ARBA" id="ARBA00023015"/>
    </source>
</evidence>
<dbReference type="Proteomes" id="UP000000379">
    <property type="component" value="Chromosome"/>
</dbReference>
<reference evidence="5 6" key="2">
    <citation type="journal article" date="2011" name="Stand. Genomic Sci.">
        <title>Complete genome sequence of Truepera radiovictrix type strain (RQ-24).</title>
        <authorList>
            <person name="Ivanova N."/>
            <person name="Rohde C."/>
            <person name="Munk C."/>
            <person name="Nolan M."/>
            <person name="Lucas S."/>
            <person name="Del Rio T.G."/>
            <person name="Tice H."/>
            <person name="Deshpande S."/>
            <person name="Cheng J.F."/>
            <person name="Tapia R."/>
            <person name="Han C."/>
            <person name="Goodwin L."/>
            <person name="Pitluck S."/>
            <person name="Liolios K."/>
            <person name="Mavromatis K."/>
            <person name="Mikhailova N."/>
            <person name="Pati A."/>
            <person name="Chen A."/>
            <person name="Palaniappan K."/>
            <person name="Land M."/>
            <person name="Hauser L."/>
            <person name="Chang Y.J."/>
            <person name="Jeffries C.D."/>
            <person name="Brambilla E."/>
            <person name="Rohde M."/>
            <person name="Goker M."/>
            <person name="Tindall B.J."/>
            <person name="Woyke T."/>
            <person name="Bristow J."/>
            <person name="Eisen J.A."/>
            <person name="Markowitz V."/>
            <person name="Hugenholtz P."/>
            <person name="Kyrpides N.C."/>
            <person name="Klenk H.P."/>
            <person name="Lapidus A."/>
        </authorList>
    </citation>
    <scope>NUCLEOTIDE SEQUENCE [LARGE SCALE GENOMIC DNA]</scope>
    <source>
        <strain evidence="6">DSM 17093 / CIP 108686 / LMG 22925 / RQ-24</strain>
    </source>
</reference>
<dbReference type="GO" id="GO:0003700">
    <property type="term" value="F:DNA-binding transcription factor activity"/>
    <property type="evidence" value="ECO:0007669"/>
    <property type="project" value="TreeGrafter"/>
</dbReference>
<proteinExistence type="predicted"/>
<keyword evidence="2" id="KW-0238">DNA-binding</keyword>
<organism evidence="5 6">
    <name type="scientific">Truepera radiovictrix (strain DSM 17093 / CIP 108686 / LMG 22925 / RQ-24)</name>
    <dbReference type="NCBI Taxonomy" id="649638"/>
    <lineage>
        <taxon>Bacteria</taxon>
        <taxon>Thermotogati</taxon>
        <taxon>Deinococcota</taxon>
        <taxon>Deinococci</taxon>
        <taxon>Trueperales</taxon>
        <taxon>Trueperaceae</taxon>
        <taxon>Truepera</taxon>
    </lineage>
</organism>
<dbReference type="RefSeq" id="WP_013178309.1">
    <property type="nucleotide sequence ID" value="NC_014221.1"/>
</dbReference>
<dbReference type="PROSITE" id="PS00356">
    <property type="entry name" value="HTH_LACI_1"/>
    <property type="match status" value="1"/>
</dbReference>
<dbReference type="AlphaFoldDB" id="D7CQF9"/>
<dbReference type="HOGENOM" id="CLU_037628_6_0_0"/>
<dbReference type="CDD" id="cd06267">
    <property type="entry name" value="PBP1_LacI_sugar_binding-like"/>
    <property type="match status" value="1"/>
</dbReference>
<keyword evidence="3" id="KW-0804">Transcription</keyword>
<dbReference type="PANTHER" id="PTHR30146:SF120">
    <property type="entry name" value="ALANINE RACEMASE"/>
    <property type="match status" value="1"/>
</dbReference>
<dbReference type="Gene3D" id="1.10.260.40">
    <property type="entry name" value="lambda repressor-like DNA-binding domains"/>
    <property type="match status" value="1"/>
</dbReference>
<dbReference type="SUPFAM" id="SSF47413">
    <property type="entry name" value="lambda repressor-like DNA-binding domains"/>
    <property type="match status" value="1"/>
</dbReference>
<protein>
    <submittedName>
        <fullName evidence="5">Transcriptional regulator, LacI family</fullName>
    </submittedName>
</protein>
<dbReference type="PROSITE" id="PS50932">
    <property type="entry name" value="HTH_LACI_2"/>
    <property type="match status" value="1"/>
</dbReference>
<sequence>MDDLAPKPTAAPPRRRRVTIREVAAAAGVSISTVSRALRGYADVNPATRAHVAATARQLGYAPNPAGQTLKLGRTHTVAVLVSGNHGPALLDAFYAEVVGGIEACLEAHDLSLLVTRVRAERARRRVLQGGRADGVIALGCDLSVPFLRALHRTGTPLVLADSAGWGAPGVPSVTVQHEAGGYVATQHLLASGRRAVAFIAETPFDPNFLERRRGYERALAEAGLAVRPELIAAGRLGLEGGYLAARKLLARARPDAIFAANDTAAYGALRALCERGLRVPEDVAVVGFDDLELSRYTTPPLSSLHVPRQRLGFLAAAALLELLGGGAAASLALPVSLVVRKSSGAHPTSPPGAPREV</sequence>
<dbReference type="EMBL" id="CP002049">
    <property type="protein sequence ID" value="ADI14943.1"/>
    <property type="molecule type" value="Genomic_DNA"/>
</dbReference>
<feature type="domain" description="HTH lacI-type" evidence="4">
    <location>
        <begin position="18"/>
        <end position="72"/>
    </location>
</feature>
<accession>D7CQF9</accession>
<dbReference type="Gene3D" id="3.40.50.2300">
    <property type="match status" value="2"/>
</dbReference>
<evidence type="ECO:0000313" key="6">
    <source>
        <dbReference type="Proteomes" id="UP000000379"/>
    </source>
</evidence>
<evidence type="ECO:0000256" key="3">
    <source>
        <dbReference type="ARBA" id="ARBA00023163"/>
    </source>
</evidence>
<dbReference type="InterPro" id="IPR046335">
    <property type="entry name" value="LacI/GalR-like_sensor"/>
</dbReference>
<evidence type="ECO:0000313" key="5">
    <source>
        <dbReference type="EMBL" id="ADI14943.1"/>
    </source>
</evidence>
<dbReference type="KEGG" id="tra:Trad_1827"/>
<dbReference type="STRING" id="649638.Trad_1827"/>